<comment type="subcellular location">
    <subcellularLocation>
        <location evidence="1">Nucleus</location>
    </subcellularLocation>
</comment>
<keyword evidence="5" id="KW-0539">Nucleus</keyword>
<dbReference type="InterPro" id="IPR002100">
    <property type="entry name" value="TF_MADSbox"/>
</dbReference>
<keyword evidence="9" id="KW-1185">Reference proteome</keyword>
<evidence type="ECO:0000256" key="2">
    <source>
        <dbReference type="ARBA" id="ARBA00023015"/>
    </source>
</evidence>
<dbReference type="PROSITE" id="PS50066">
    <property type="entry name" value="MADS_BOX_2"/>
    <property type="match status" value="1"/>
</dbReference>
<evidence type="ECO:0000256" key="1">
    <source>
        <dbReference type="ARBA" id="ARBA00004123"/>
    </source>
</evidence>
<evidence type="ECO:0000259" key="7">
    <source>
        <dbReference type="PROSITE" id="PS50066"/>
    </source>
</evidence>
<evidence type="ECO:0000256" key="4">
    <source>
        <dbReference type="ARBA" id="ARBA00023163"/>
    </source>
</evidence>
<name>A0AAW1XFI2_RUBAR</name>
<keyword evidence="3" id="KW-0238">DNA-binding</keyword>
<dbReference type="PANTHER" id="PTHR11945">
    <property type="entry name" value="MADS BOX PROTEIN"/>
    <property type="match status" value="1"/>
</dbReference>
<dbReference type="InterPro" id="IPR036879">
    <property type="entry name" value="TF_MADSbox_sf"/>
</dbReference>
<dbReference type="AlphaFoldDB" id="A0AAW1XFI2"/>
<keyword evidence="6" id="KW-0175">Coiled coil</keyword>
<dbReference type="Pfam" id="PF00319">
    <property type="entry name" value="SRF-TF"/>
    <property type="match status" value="1"/>
</dbReference>
<accession>A0AAW1XFI2</accession>
<dbReference type="InterPro" id="IPR033896">
    <property type="entry name" value="MEF2-like_N"/>
</dbReference>
<dbReference type="GO" id="GO:0000981">
    <property type="term" value="F:DNA-binding transcription factor activity, RNA polymerase II-specific"/>
    <property type="evidence" value="ECO:0007669"/>
    <property type="project" value="TreeGrafter"/>
</dbReference>
<proteinExistence type="predicted"/>
<dbReference type="GO" id="GO:0045944">
    <property type="term" value="P:positive regulation of transcription by RNA polymerase II"/>
    <property type="evidence" value="ECO:0007669"/>
    <property type="project" value="InterPro"/>
</dbReference>
<evidence type="ECO:0000256" key="5">
    <source>
        <dbReference type="ARBA" id="ARBA00023242"/>
    </source>
</evidence>
<comment type="caution">
    <text evidence="8">The sequence shown here is derived from an EMBL/GenBank/DDBJ whole genome shotgun (WGS) entry which is preliminary data.</text>
</comment>
<reference evidence="8 9" key="1">
    <citation type="journal article" date="2023" name="G3 (Bethesda)">
        <title>A chromosome-length genome assembly and annotation of blackberry (Rubus argutus, cv. 'Hillquist').</title>
        <authorList>
            <person name="Bruna T."/>
            <person name="Aryal R."/>
            <person name="Dudchenko O."/>
            <person name="Sargent D.J."/>
            <person name="Mead D."/>
            <person name="Buti M."/>
            <person name="Cavallini A."/>
            <person name="Hytonen T."/>
            <person name="Andres J."/>
            <person name="Pham M."/>
            <person name="Weisz D."/>
            <person name="Mascagni F."/>
            <person name="Usai G."/>
            <person name="Natali L."/>
            <person name="Bassil N."/>
            <person name="Fernandez G.E."/>
            <person name="Lomsadze A."/>
            <person name="Armour M."/>
            <person name="Olukolu B."/>
            <person name="Poorten T."/>
            <person name="Britton C."/>
            <person name="Davik J."/>
            <person name="Ashrafi H."/>
            <person name="Aiden E.L."/>
            <person name="Borodovsky M."/>
            <person name="Worthington M."/>
        </authorList>
    </citation>
    <scope>NUCLEOTIDE SEQUENCE [LARGE SCALE GENOMIC DNA]</scope>
    <source>
        <strain evidence="8">PI 553951</strain>
    </source>
</reference>
<dbReference type="PRINTS" id="PR00404">
    <property type="entry name" value="MADSDOMAIN"/>
</dbReference>
<dbReference type="PANTHER" id="PTHR11945:SF534">
    <property type="entry name" value="MYOCYTE-SPECIFIC ENHANCER FACTOR 2"/>
    <property type="match status" value="1"/>
</dbReference>
<dbReference type="Gene3D" id="3.40.1810.10">
    <property type="entry name" value="Transcription factor, MADS-box"/>
    <property type="match status" value="1"/>
</dbReference>
<keyword evidence="4" id="KW-0804">Transcription</keyword>
<dbReference type="GO" id="GO:0000978">
    <property type="term" value="F:RNA polymerase II cis-regulatory region sequence-specific DNA binding"/>
    <property type="evidence" value="ECO:0007669"/>
    <property type="project" value="TreeGrafter"/>
</dbReference>
<keyword evidence="2" id="KW-0805">Transcription regulation</keyword>
<protein>
    <recommendedName>
        <fullName evidence="7">MADS-box domain-containing protein</fullName>
    </recommendedName>
</protein>
<evidence type="ECO:0000256" key="6">
    <source>
        <dbReference type="SAM" id="Coils"/>
    </source>
</evidence>
<feature type="domain" description="MADS-box" evidence="7">
    <location>
        <begin position="6"/>
        <end position="66"/>
    </location>
</feature>
<dbReference type="SUPFAM" id="SSF55455">
    <property type="entry name" value="SRF-like"/>
    <property type="match status" value="1"/>
</dbReference>
<dbReference type="FunFam" id="3.40.1810.10:FF:000006">
    <property type="entry name" value="Agamous-like MADS-box protein AGL62"/>
    <property type="match status" value="1"/>
</dbReference>
<dbReference type="EMBL" id="JBEDUW010000004">
    <property type="protein sequence ID" value="KAK9935633.1"/>
    <property type="molecule type" value="Genomic_DNA"/>
</dbReference>
<sequence>MSKKTQGRKKIEIKQLENSSNKQVTFSKRRAGIFKKAGELTVLCGADVAVIVFSSADKVFCYGHPNINAVLDSYQNGLSSVVKVGDNGSDVPVAEFNKEYVEAEKEFEGLKRKTTEMKEMADEKKKVTKEMSVSDGFWWDEVVDLGLMDEREAEQYLRALKEVRQKVAARVHELKILNGTMTGPPVPMVHQLCHIPFMTAKNCFGTDQDVQFGYGYCGFET</sequence>
<dbReference type="GO" id="GO:0005634">
    <property type="term" value="C:nucleus"/>
    <property type="evidence" value="ECO:0007669"/>
    <property type="project" value="UniProtKB-SubCell"/>
</dbReference>
<dbReference type="PROSITE" id="PS00350">
    <property type="entry name" value="MADS_BOX_1"/>
    <property type="match status" value="1"/>
</dbReference>
<evidence type="ECO:0000313" key="9">
    <source>
        <dbReference type="Proteomes" id="UP001457282"/>
    </source>
</evidence>
<dbReference type="SMART" id="SM00432">
    <property type="entry name" value="MADS"/>
    <property type="match status" value="1"/>
</dbReference>
<evidence type="ECO:0000256" key="3">
    <source>
        <dbReference type="ARBA" id="ARBA00023125"/>
    </source>
</evidence>
<dbReference type="Proteomes" id="UP001457282">
    <property type="component" value="Unassembled WGS sequence"/>
</dbReference>
<gene>
    <name evidence="8" type="ORF">M0R45_022727</name>
</gene>
<dbReference type="GO" id="GO:0046983">
    <property type="term" value="F:protein dimerization activity"/>
    <property type="evidence" value="ECO:0007669"/>
    <property type="project" value="InterPro"/>
</dbReference>
<dbReference type="CDD" id="cd00265">
    <property type="entry name" value="MADS_MEF2_like"/>
    <property type="match status" value="1"/>
</dbReference>
<evidence type="ECO:0000313" key="8">
    <source>
        <dbReference type="EMBL" id="KAK9935633.1"/>
    </source>
</evidence>
<feature type="coiled-coil region" evidence="6">
    <location>
        <begin position="93"/>
        <end position="130"/>
    </location>
</feature>
<organism evidence="8 9">
    <name type="scientific">Rubus argutus</name>
    <name type="common">Southern blackberry</name>
    <dbReference type="NCBI Taxonomy" id="59490"/>
    <lineage>
        <taxon>Eukaryota</taxon>
        <taxon>Viridiplantae</taxon>
        <taxon>Streptophyta</taxon>
        <taxon>Embryophyta</taxon>
        <taxon>Tracheophyta</taxon>
        <taxon>Spermatophyta</taxon>
        <taxon>Magnoliopsida</taxon>
        <taxon>eudicotyledons</taxon>
        <taxon>Gunneridae</taxon>
        <taxon>Pentapetalae</taxon>
        <taxon>rosids</taxon>
        <taxon>fabids</taxon>
        <taxon>Rosales</taxon>
        <taxon>Rosaceae</taxon>
        <taxon>Rosoideae</taxon>
        <taxon>Rosoideae incertae sedis</taxon>
        <taxon>Rubus</taxon>
    </lineage>
</organism>